<dbReference type="HOGENOM" id="CLU_1200062_0_0_1"/>
<dbReference type="GO" id="GO:0005525">
    <property type="term" value="F:GTP binding"/>
    <property type="evidence" value="ECO:0007669"/>
    <property type="project" value="TreeGrafter"/>
</dbReference>
<accession>F4SDB4</accession>
<name>F4SDB4_MELLP</name>
<sequence length="231" mass="24672">MNELSAEIQLSEVLQLEECGVAAPGSPDATSVVSSLISDQGEILPPFTFRLVFKDGTEVFFHADDLDGFTKWKRVLTQLIGKVHELPAWAAGPSSESTNLAHGNSDQGSTITESHSRPSSSACTRVLSTSDTWCAPPSASTSRQMMASDSRDSRMTRPSSSRHAPQPSSQHRHQPHQPNAGPSSRPIASTSSMTGTSSAISSSFTSSNGQQHCPTPAVAIKRSMNQMDFSK</sequence>
<evidence type="ECO:0008006" key="4">
    <source>
        <dbReference type="Google" id="ProtNLM"/>
    </source>
</evidence>
<feature type="region of interest" description="Disordered" evidence="1">
    <location>
        <begin position="90"/>
        <end position="231"/>
    </location>
</feature>
<dbReference type="KEGG" id="mlr:MELLADRAFT_85613"/>
<feature type="compositionally biased region" description="Polar residues" evidence="1">
    <location>
        <begin position="94"/>
        <end position="147"/>
    </location>
</feature>
<dbReference type="SUPFAM" id="SSF50729">
    <property type="entry name" value="PH domain-like"/>
    <property type="match status" value="1"/>
</dbReference>
<dbReference type="PANTHER" id="PTHR36100">
    <property type="entry name" value="BUD SITE SELECTION PROTEIN 4"/>
    <property type="match status" value="1"/>
</dbReference>
<dbReference type="GeneID" id="18933904"/>
<evidence type="ECO:0000256" key="1">
    <source>
        <dbReference type="SAM" id="MobiDB-lite"/>
    </source>
</evidence>
<dbReference type="EMBL" id="GL883245">
    <property type="protein sequence ID" value="EGF97364.1"/>
    <property type="molecule type" value="Genomic_DNA"/>
</dbReference>
<protein>
    <recommendedName>
        <fullName evidence="4">PH domain-containing protein</fullName>
    </recommendedName>
</protein>
<feature type="compositionally biased region" description="Low complexity" evidence="1">
    <location>
        <begin position="189"/>
        <end position="207"/>
    </location>
</feature>
<dbReference type="RefSeq" id="XP_007419371.1">
    <property type="nucleotide sequence ID" value="XM_007419309.1"/>
</dbReference>
<gene>
    <name evidence="2" type="ORF">MELLADRAFT_85613</name>
</gene>
<proteinExistence type="predicted"/>
<dbReference type="VEuPathDB" id="FungiDB:MELLADRAFT_85613"/>
<dbReference type="AlphaFoldDB" id="F4SDB4"/>
<organism evidence="3">
    <name type="scientific">Melampsora larici-populina (strain 98AG31 / pathotype 3-4-7)</name>
    <name type="common">Poplar leaf rust fungus</name>
    <dbReference type="NCBI Taxonomy" id="747676"/>
    <lineage>
        <taxon>Eukaryota</taxon>
        <taxon>Fungi</taxon>
        <taxon>Dikarya</taxon>
        <taxon>Basidiomycota</taxon>
        <taxon>Pucciniomycotina</taxon>
        <taxon>Pucciniomycetes</taxon>
        <taxon>Pucciniales</taxon>
        <taxon>Melampsoraceae</taxon>
        <taxon>Melampsora</taxon>
    </lineage>
</organism>
<dbReference type="InterPro" id="IPR052007">
    <property type="entry name" value="Bud4"/>
</dbReference>
<evidence type="ECO:0000313" key="3">
    <source>
        <dbReference type="Proteomes" id="UP000001072"/>
    </source>
</evidence>
<dbReference type="InParanoid" id="F4SDB4"/>
<evidence type="ECO:0000313" key="2">
    <source>
        <dbReference type="EMBL" id="EGF97364.1"/>
    </source>
</evidence>
<dbReference type="Proteomes" id="UP000001072">
    <property type="component" value="Unassembled WGS sequence"/>
</dbReference>
<dbReference type="STRING" id="747676.F4SDB4"/>
<reference evidence="3" key="1">
    <citation type="journal article" date="2011" name="Proc. Natl. Acad. Sci. U.S.A.">
        <title>Obligate biotrophy features unraveled by the genomic analysis of rust fungi.</title>
        <authorList>
            <person name="Duplessis S."/>
            <person name="Cuomo C.A."/>
            <person name="Lin Y.-C."/>
            <person name="Aerts A."/>
            <person name="Tisserant E."/>
            <person name="Veneault-Fourrey C."/>
            <person name="Joly D.L."/>
            <person name="Hacquard S."/>
            <person name="Amselem J."/>
            <person name="Cantarel B.L."/>
            <person name="Chiu R."/>
            <person name="Coutinho P.M."/>
            <person name="Feau N."/>
            <person name="Field M."/>
            <person name="Frey P."/>
            <person name="Gelhaye E."/>
            <person name="Goldberg J."/>
            <person name="Grabherr M.G."/>
            <person name="Kodira C.D."/>
            <person name="Kohler A."/>
            <person name="Kuees U."/>
            <person name="Lindquist E.A."/>
            <person name="Lucas S.M."/>
            <person name="Mago R."/>
            <person name="Mauceli E."/>
            <person name="Morin E."/>
            <person name="Murat C."/>
            <person name="Pangilinan J.L."/>
            <person name="Park R."/>
            <person name="Pearson M."/>
            <person name="Quesneville H."/>
            <person name="Rouhier N."/>
            <person name="Sakthikumar S."/>
            <person name="Salamov A.A."/>
            <person name="Schmutz J."/>
            <person name="Selles B."/>
            <person name="Shapiro H."/>
            <person name="Tanguay P."/>
            <person name="Tuskan G.A."/>
            <person name="Henrissat B."/>
            <person name="Van de Peer Y."/>
            <person name="Rouze P."/>
            <person name="Ellis J.G."/>
            <person name="Dodds P.N."/>
            <person name="Schein J.E."/>
            <person name="Zhong S."/>
            <person name="Hamelin R.C."/>
            <person name="Grigoriev I.V."/>
            <person name="Szabo L.J."/>
            <person name="Martin F."/>
        </authorList>
    </citation>
    <scope>NUCLEOTIDE SEQUENCE [LARGE SCALE GENOMIC DNA]</scope>
    <source>
        <strain evidence="3">98AG31 / pathotype 3-4-7</strain>
    </source>
</reference>
<dbReference type="PANTHER" id="PTHR36100:SF1">
    <property type="entry name" value="BUD SITE SELECTION PROTEIN 4"/>
    <property type="match status" value="1"/>
</dbReference>
<keyword evidence="3" id="KW-1185">Reference proteome</keyword>